<name>A0A246FK34_9BACT</name>
<comment type="caution">
    <text evidence="1">The sequence shown here is derived from an EMBL/GenBank/DDBJ whole genome shotgun (WGS) entry which is preliminary data.</text>
</comment>
<keyword evidence="2" id="KW-1185">Reference proteome</keyword>
<dbReference type="Proteomes" id="UP000197277">
    <property type="component" value="Unassembled WGS sequence"/>
</dbReference>
<proteinExistence type="predicted"/>
<dbReference type="OrthoDB" id="4553984at2"/>
<evidence type="ECO:0000313" key="1">
    <source>
        <dbReference type="EMBL" id="OWP62901.1"/>
    </source>
</evidence>
<reference evidence="1 2" key="1">
    <citation type="submission" date="2017-06" db="EMBL/GenBank/DDBJ databases">
        <title>Hymenobacter amundsenii sp. nov. isolated from regoliths in Antarctica.</title>
        <authorList>
            <person name="Sedlacek I."/>
            <person name="Kralova S."/>
            <person name="Pantucek R."/>
            <person name="Svec P."/>
            <person name="Holochova P."/>
            <person name="Stankova E."/>
            <person name="Vrbovska V."/>
            <person name="Busse H.-J."/>
        </authorList>
    </citation>
    <scope>NUCLEOTIDE SEQUENCE [LARGE SCALE GENOMIC DNA]</scope>
    <source>
        <strain evidence="1 2">CCM 8682</strain>
    </source>
</reference>
<dbReference type="AlphaFoldDB" id="A0A246FK34"/>
<dbReference type="RefSeq" id="WP_088464664.1">
    <property type="nucleotide sequence ID" value="NZ_NIRR01000018.1"/>
</dbReference>
<evidence type="ECO:0000313" key="2">
    <source>
        <dbReference type="Proteomes" id="UP000197277"/>
    </source>
</evidence>
<organism evidence="1 2">
    <name type="scientific">Hymenobacter amundsenii</name>
    <dbReference type="NCBI Taxonomy" id="2006685"/>
    <lineage>
        <taxon>Bacteria</taxon>
        <taxon>Pseudomonadati</taxon>
        <taxon>Bacteroidota</taxon>
        <taxon>Cytophagia</taxon>
        <taxon>Cytophagales</taxon>
        <taxon>Hymenobacteraceae</taxon>
        <taxon>Hymenobacter</taxon>
    </lineage>
</organism>
<accession>A0A246FK34</accession>
<dbReference type="EMBL" id="NIRR01000018">
    <property type="protein sequence ID" value="OWP62901.1"/>
    <property type="molecule type" value="Genomic_DNA"/>
</dbReference>
<sequence length="167" mass="16414">MKLLTNNNGEIEEVAPITQSTGASDASKAVQTDASGKLDASLLPTGIGADVVAIQASEALAAGDLVNIYNNAGIPSVRKAIATGPGTKAHGYVIAGVASGALANVYFDDSNNQVSGLTAGEQFLSATQAGKTTGAAPTAAGQIVQKVGVATSATTLHVNVGPAIKLA</sequence>
<gene>
    <name evidence="1" type="ORF">CDA63_11830</name>
</gene>
<protein>
    <submittedName>
        <fullName evidence="1">Uncharacterized protein</fullName>
    </submittedName>
</protein>